<sequence>MSWRLFCGVINTFDGFHGIRPSARHPAVIIELGNHPSERIDHQSVLDMTLLSLQRHLDQVAREHENNEL</sequence>
<reference evidence="1" key="1">
    <citation type="submission" date="2020-02" db="EMBL/GenBank/DDBJ databases">
        <authorList>
            <person name="Palmer J.M."/>
        </authorList>
    </citation>
    <scope>NUCLEOTIDE SEQUENCE</scope>
    <source>
        <strain evidence="1">EPUS1.4</strain>
        <tissue evidence="1">Thallus</tissue>
    </source>
</reference>
<comment type="caution">
    <text evidence="1">The sequence shown here is derived from an EMBL/GenBank/DDBJ whole genome shotgun (WGS) entry which is preliminary data.</text>
</comment>
<accession>A0A8H7AG91</accession>
<dbReference type="EMBL" id="JAACFV010000052">
    <property type="protein sequence ID" value="KAF7508590.1"/>
    <property type="molecule type" value="Genomic_DNA"/>
</dbReference>
<organism evidence="1 2">
    <name type="scientific">Endocarpon pusillum</name>
    <dbReference type="NCBI Taxonomy" id="364733"/>
    <lineage>
        <taxon>Eukaryota</taxon>
        <taxon>Fungi</taxon>
        <taxon>Dikarya</taxon>
        <taxon>Ascomycota</taxon>
        <taxon>Pezizomycotina</taxon>
        <taxon>Eurotiomycetes</taxon>
        <taxon>Chaetothyriomycetidae</taxon>
        <taxon>Verrucariales</taxon>
        <taxon>Verrucariaceae</taxon>
        <taxon>Endocarpon</taxon>
    </lineage>
</organism>
<protein>
    <submittedName>
        <fullName evidence="1">Uncharacterized protein</fullName>
    </submittedName>
</protein>
<keyword evidence="2" id="KW-1185">Reference proteome</keyword>
<dbReference type="Proteomes" id="UP000606974">
    <property type="component" value="Unassembled WGS sequence"/>
</dbReference>
<dbReference type="AlphaFoldDB" id="A0A8H7AG91"/>
<gene>
    <name evidence="1" type="ORF">GJ744_009139</name>
</gene>
<proteinExistence type="predicted"/>
<evidence type="ECO:0000313" key="1">
    <source>
        <dbReference type="EMBL" id="KAF7508590.1"/>
    </source>
</evidence>
<evidence type="ECO:0000313" key="2">
    <source>
        <dbReference type="Proteomes" id="UP000606974"/>
    </source>
</evidence>
<name>A0A8H7AG91_9EURO</name>